<evidence type="ECO:0000256" key="1">
    <source>
        <dbReference type="ARBA" id="ARBA00023002"/>
    </source>
</evidence>
<reference evidence="3 4" key="1">
    <citation type="journal article" date="2016" name="Genome Announc.">
        <title>Draft Genome Sequences of Five Rapidly Growing Mycobacterium Species, M. thermoresistibile, M. fortuitum subsp. acetamidolyticum, M. canariasense, M. brisbanense, and M. novocastrense.</title>
        <authorList>
            <person name="Katahira K."/>
            <person name="Ogura Y."/>
            <person name="Gotoh Y."/>
            <person name="Hayashi T."/>
        </authorList>
    </citation>
    <scope>NUCLEOTIDE SEQUENCE [LARGE SCALE GENOMIC DNA]</scope>
    <source>
        <strain evidence="3 4">JCM6368</strain>
    </source>
</reference>
<proteinExistence type="predicted"/>
<feature type="domain" description="NADP-dependent oxidoreductase" evidence="2">
    <location>
        <begin position="9"/>
        <end position="86"/>
    </location>
</feature>
<evidence type="ECO:0000259" key="2">
    <source>
        <dbReference type="Pfam" id="PF00248"/>
    </source>
</evidence>
<dbReference type="EMBL" id="BCSZ01000002">
    <property type="protein sequence ID" value="GAT00065.1"/>
    <property type="molecule type" value="Genomic_DNA"/>
</dbReference>
<dbReference type="Gene3D" id="3.20.20.100">
    <property type="entry name" value="NADP-dependent oxidoreductase domain"/>
    <property type="match status" value="1"/>
</dbReference>
<dbReference type="InterPro" id="IPR050791">
    <property type="entry name" value="Aldo-Keto_reductase"/>
</dbReference>
<dbReference type="GO" id="GO:0016491">
    <property type="term" value="F:oxidoreductase activity"/>
    <property type="evidence" value="ECO:0007669"/>
    <property type="project" value="UniProtKB-KW"/>
</dbReference>
<dbReference type="PANTHER" id="PTHR43625:SF40">
    <property type="entry name" value="ALDO-KETO REDUCTASE YAKC [NADP(+)]"/>
    <property type="match status" value="1"/>
</dbReference>
<sequence length="88" mass="9322">MRTRSLAFIPWAPVAQGGLAGARQTLADIARAHQCPVGQVAIAWLLHLSPAMLPIPGTSRRTHLEENLAAADVQLTTEQIDELSAAAS</sequence>
<dbReference type="Pfam" id="PF00248">
    <property type="entry name" value="Aldo_ket_red"/>
    <property type="match status" value="1"/>
</dbReference>
<dbReference type="PANTHER" id="PTHR43625">
    <property type="entry name" value="AFLATOXIN B1 ALDEHYDE REDUCTASE"/>
    <property type="match status" value="1"/>
</dbReference>
<comment type="caution">
    <text evidence="3">The sequence shown here is derived from an EMBL/GenBank/DDBJ whole genome shotgun (WGS) entry which is preliminary data.</text>
</comment>
<dbReference type="SUPFAM" id="SSF51430">
    <property type="entry name" value="NAD(P)-linked oxidoreductase"/>
    <property type="match status" value="1"/>
</dbReference>
<reference evidence="4" key="2">
    <citation type="submission" date="2016-02" db="EMBL/GenBank/DDBJ databases">
        <title>Draft genome sequence of five rapidly growing Mycobacterium species.</title>
        <authorList>
            <person name="Katahira K."/>
            <person name="Gotou Y."/>
            <person name="Iida K."/>
            <person name="Ogura Y."/>
            <person name="Hayashi T."/>
        </authorList>
    </citation>
    <scope>NUCLEOTIDE SEQUENCE [LARGE SCALE GENOMIC DNA]</scope>
    <source>
        <strain evidence="4">JCM6368</strain>
    </source>
</reference>
<evidence type="ECO:0000313" key="3">
    <source>
        <dbReference type="EMBL" id="GAT00065.1"/>
    </source>
</evidence>
<dbReference type="InterPro" id="IPR036812">
    <property type="entry name" value="NAD(P)_OxRdtase_dom_sf"/>
</dbReference>
<evidence type="ECO:0000313" key="4">
    <source>
        <dbReference type="Proteomes" id="UP000069705"/>
    </source>
</evidence>
<dbReference type="Proteomes" id="UP000069705">
    <property type="component" value="Unassembled WGS sequence"/>
</dbReference>
<dbReference type="GO" id="GO:0005737">
    <property type="term" value="C:cytoplasm"/>
    <property type="evidence" value="ECO:0007669"/>
    <property type="project" value="TreeGrafter"/>
</dbReference>
<organism evidence="3 4">
    <name type="scientific">Mycolicibacterium fortuitum subsp. acetamidolyticum</name>
    <dbReference type="NCBI Taxonomy" id="144550"/>
    <lineage>
        <taxon>Bacteria</taxon>
        <taxon>Bacillati</taxon>
        <taxon>Actinomycetota</taxon>
        <taxon>Actinomycetes</taxon>
        <taxon>Mycobacteriales</taxon>
        <taxon>Mycobacteriaceae</taxon>
        <taxon>Mycolicibacterium</taxon>
    </lineage>
</organism>
<name>A0A100WK88_MYCFO</name>
<protein>
    <submittedName>
        <fullName evidence="3">Oxidoreductase YdbC</fullName>
    </submittedName>
</protein>
<gene>
    <name evidence="3" type="ORF">RMCFA_0179</name>
</gene>
<dbReference type="AlphaFoldDB" id="A0A100WK88"/>
<dbReference type="InterPro" id="IPR023210">
    <property type="entry name" value="NADP_OxRdtase_dom"/>
</dbReference>
<dbReference type="GeneID" id="93410934"/>
<dbReference type="RefSeq" id="WP_003882644.1">
    <property type="nucleotide sequence ID" value="NZ_BCSZ01000002.1"/>
</dbReference>
<accession>A0A100WK88</accession>
<keyword evidence="1" id="KW-0560">Oxidoreductase</keyword>